<sequence length="285" mass="30762">MGSKKMNVPKSPRRPQVANACVACRTSKVKCSGKHPVCSRCRSRGIECNFDVSAEGITKRQHLQNELAQLSGHKQGLERANAIIDVLQHGSDSEAVELLVCLRTGHSVDAAFNHVQQKRQGTASNLADPALPSAAASVIADTTPSGPPRLANNVSMQSVSSSIARPQADSWSFPPVSNSTGNNLPTPTIATDQSTAWPYPPISNETQYLQHDMGTNAYTYQPTEDDSQTQQFGLATRVSPLSTCSSSRASNAQDSYIQQPYSPEHLFFESTPQERANPAMYSNST</sequence>
<evidence type="ECO:0000256" key="1">
    <source>
        <dbReference type="ARBA" id="ARBA00023242"/>
    </source>
</evidence>
<dbReference type="GeneID" id="71988410"/>
<dbReference type="PANTHER" id="PTHR47256">
    <property type="entry name" value="ZN(II)2CYS6 TRANSCRIPTION FACTOR (EUROFUNG)-RELATED"/>
    <property type="match status" value="1"/>
</dbReference>
<evidence type="ECO:0000313" key="3">
    <source>
        <dbReference type="EMBL" id="UJO15188.1"/>
    </source>
</evidence>
<dbReference type="KEGG" id="ffu:CLAFUR5_08532"/>
<name>A0A9Q8LEG3_PASFU</name>
<reference evidence="3" key="1">
    <citation type="submission" date="2021-12" db="EMBL/GenBank/DDBJ databases">
        <authorList>
            <person name="Zaccaron A."/>
            <person name="Stergiopoulos I."/>
        </authorList>
    </citation>
    <scope>NUCLEOTIDE SEQUENCE</scope>
    <source>
        <strain evidence="3">Race5_Kim</strain>
    </source>
</reference>
<feature type="domain" description="Zn(2)-C6 fungal-type" evidence="2">
    <location>
        <begin position="20"/>
        <end position="50"/>
    </location>
</feature>
<dbReference type="CDD" id="cd00067">
    <property type="entry name" value="GAL4"/>
    <property type="match status" value="1"/>
</dbReference>
<gene>
    <name evidence="3" type="ORF">CLAFUR5_08532</name>
</gene>
<evidence type="ECO:0000259" key="2">
    <source>
        <dbReference type="PROSITE" id="PS50048"/>
    </source>
</evidence>
<dbReference type="SMART" id="SM00066">
    <property type="entry name" value="GAL4"/>
    <property type="match status" value="1"/>
</dbReference>
<dbReference type="AlphaFoldDB" id="A0A9Q8LEG3"/>
<organism evidence="3 4">
    <name type="scientific">Passalora fulva</name>
    <name type="common">Tomato leaf mold</name>
    <name type="synonym">Cladosporium fulvum</name>
    <dbReference type="NCBI Taxonomy" id="5499"/>
    <lineage>
        <taxon>Eukaryota</taxon>
        <taxon>Fungi</taxon>
        <taxon>Dikarya</taxon>
        <taxon>Ascomycota</taxon>
        <taxon>Pezizomycotina</taxon>
        <taxon>Dothideomycetes</taxon>
        <taxon>Dothideomycetidae</taxon>
        <taxon>Mycosphaerellales</taxon>
        <taxon>Mycosphaerellaceae</taxon>
        <taxon>Fulvia</taxon>
    </lineage>
</organism>
<keyword evidence="4" id="KW-1185">Reference proteome</keyword>
<dbReference type="Proteomes" id="UP000756132">
    <property type="component" value="Chromosome 3"/>
</dbReference>
<dbReference type="GO" id="GO:0008270">
    <property type="term" value="F:zinc ion binding"/>
    <property type="evidence" value="ECO:0007669"/>
    <property type="project" value="InterPro"/>
</dbReference>
<dbReference type="GO" id="GO:0000981">
    <property type="term" value="F:DNA-binding transcription factor activity, RNA polymerase II-specific"/>
    <property type="evidence" value="ECO:0007669"/>
    <property type="project" value="InterPro"/>
</dbReference>
<dbReference type="EMBL" id="CP090165">
    <property type="protein sequence ID" value="UJO15188.1"/>
    <property type="molecule type" value="Genomic_DNA"/>
</dbReference>
<dbReference type="PROSITE" id="PS00463">
    <property type="entry name" value="ZN2_CY6_FUNGAL_1"/>
    <property type="match status" value="1"/>
</dbReference>
<evidence type="ECO:0000313" key="4">
    <source>
        <dbReference type="Proteomes" id="UP000756132"/>
    </source>
</evidence>
<reference evidence="3" key="2">
    <citation type="journal article" date="2022" name="Microb. Genom.">
        <title>A chromosome-scale genome assembly of the tomato pathogen Cladosporium fulvum reveals a compartmentalized genome architecture and the presence of a dispensable chromosome.</title>
        <authorList>
            <person name="Zaccaron A.Z."/>
            <person name="Chen L.H."/>
            <person name="Samaras A."/>
            <person name="Stergiopoulos I."/>
        </authorList>
    </citation>
    <scope>NUCLEOTIDE SEQUENCE</scope>
    <source>
        <strain evidence="3">Race5_Kim</strain>
    </source>
</reference>
<dbReference type="SUPFAM" id="SSF57701">
    <property type="entry name" value="Zn2/Cys6 DNA-binding domain"/>
    <property type="match status" value="1"/>
</dbReference>
<dbReference type="InterPro" id="IPR036864">
    <property type="entry name" value="Zn2-C6_fun-type_DNA-bd_sf"/>
</dbReference>
<dbReference type="PANTHER" id="PTHR47256:SF1">
    <property type="entry name" value="ZN(II)2CYS6 TRANSCRIPTION FACTOR (EUROFUNG)"/>
    <property type="match status" value="1"/>
</dbReference>
<dbReference type="RefSeq" id="XP_047759554.1">
    <property type="nucleotide sequence ID" value="XM_047907680.1"/>
</dbReference>
<dbReference type="Pfam" id="PF00172">
    <property type="entry name" value="Zn_clus"/>
    <property type="match status" value="1"/>
</dbReference>
<dbReference type="InterPro" id="IPR053187">
    <property type="entry name" value="Notoamide_regulator"/>
</dbReference>
<dbReference type="PROSITE" id="PS50048">
    <property type="entry name" value="ZN2_CY6_FUNGAL_2"/>
    <property type="match status" value="1"/>
</dbReference>
<dbReference type="InterPro" id="IPR001138">
    <property type="entry name" value="Zn2Cys6_DnaBD"/>
</dbReference>
<dbReference type="OMA" id="RGIECNF"/>
<dbReference type="Gene3D" id="4.10.240.10">
    <property type="entry name" value="Zn(2)-C6 fungal-type DNA-binding domain"/>
    <property type="match status" value="1"/>
</dbReference>
<dbReference type="PRINTS" id="PR00755">
    <property type="entry name" value="AFLATOXINBRP"/>
</dbReference>
<protein>
    <recommendedName>
        <fullName evidence="2">Zn(2)-C6 fungal-type domain-containing protein</fullName>
    </recommendedName>
</protein>
<accession>A0A9Q8LEG3</accession>
<keyword evidence="1" id="KW-0539">Nucleus</keyword>
<proteinExistence type="predicted"/>
<dbReference type="OrthoDB" id="2985014at2759"/>